<dbReference type="PANTHER" id="PTHR43081:SF1">
    <property type="entry name" value="ADENYLATE CYCLASE, TERMINAL-DIFFERENTIATION SPECIFIC"/>
    <property type="match status" value="1"/>
</dbReference>
<dbReference type="GO" id="GO:0006171">
    <property type="term" value="P:cAMP biosynthetic process"/>
    <property type="evidence" value="ECO:0007669"/>
    <property type="project" value="TreeGrafter"/>
</dbReference>
<dbReference type="PANTHER" id="PTHR43081">
    <property type="entry name" value="ADENYLATE CYCLASE, TERMINAL-DIFFERENTIATION SPECIFIC-RELATED"/>
    <property type="match status" value="1"/>
</dbReference>
<dbReference type="SUPFAM" id="SSF55781">
    <property type="entry name" value="GAF domain-like"/>
    <property type="match status" value="2"/>
</dbReference>
<evidence type="ECO:0000313" key="4">
    <source>
        <dbReference type="Proteomes" id="UP000003835"/>
    </source>
</evidence>
<dbReference type="Gene3D" id="3.30.450.40">
    <property type="match status" value="2"/>
</dbReference>
<dbReference type="PROSITE" id="PS50125">
    <property type="entry name" value="GUANYLATE_CYCLASE_2"/>
    <property type="match status" value="1"/>
</dbReference>
<sequence length="774" mass="88205">MSNHQDLSCILTEMLIEIAQCFKKIIRVDRVNIFLLDRYDPEQCLVLTPNSSQPKELRIPNSTGIGGIANLQSFVENPFECQFYREEHGIKLPRSFDYIVYNLLSLPLANKQKNIVAFVQLINKLKPEASPDQPIEKTIDNHGFTQDDEKRFYQASAWIRSTVERCQALYAEIKKQEVFIGFIKAIHTISQGGLNFDAIRQLIIQEANELMNADRSRLWLIDQERQELWTRVETEEGSPYEKRHGIGVGFVGKVAESGKALNIPFDLYIHPGVDRIKKSDCHTGYRTCSLLYMPILTPDNEVLGVLELINKKKRGYFPAYDPDSWPIPPDIFKASFSQADQQLMAAFALQVGIALQNSRQFASLKQQEQIQQLILKTLDNGVIYTDATGRIITVNEKAHQLLKSDDKDGVEGSWIGDFIQVKESDFAHLVQGALTEHQDYHAPHTVIARDQEQPIDLSIRSIAENNGSHHFYGLVVVLKEINSTSSTQLPTYHQVSQELTQEFLRKYDIQLFAHPNVAILCADIQGYTSLMDDMEAETVVSMLNHYCELMVETVLKYQGTLNQYIGDALIAVFDTSLAVSDRAWYAVQAAIDMRQQLAEFNRNHLTPHQPMPRLGIGIHAGRIHLSQNGFQPPLSGDIVNFTSLLEQVSRDYGCDIIISETIYKHCRDRVWVRELDRLPVKSKPQSLAIYELMGLRSQSLSSQQEQIIDHYEKGRRYYLNHQFALAIGEFSQVLEMDGADKAARLHIQRCLYWLDSPPPPDWDGVWTLSVEAPL</sequence>
<accession>B4VTP5</accession>
<dbReference type="eggNOG" id="COG2114">
    <property type="taxonomic scope" value="Bacteria"/>
</dbReference>
<dbReference type="InterPro" id="IPR001054">
    <property type="entry name" value="A/G_cyclase"/>
</dbReference>
<gene>
    <name evidence="3" type="ORF">MC7420_6180</name>
</gene>
<dbReference type="HOGENOM" id="CLU_010272_0_0_3"/>
<dbReference type="CDD" id="cd07302">
    <property type="entry name" value="CHD"/>
    <property type="match status" value="1"/>
</dbReference>
<dbReference type="InterPro" id="IPR003018">
    <property type="entry name" value="GAF"/>
</dbReference>
<feature type="domain" description="Guanylate cyclase" evidence="2">
    <location>
        <begin position="518"/>
        <end position="646"/>
    </location>
</feature>
<dbReference type="Gene3D" id="3.30.450.20">
    <property type="entry name" value="PAS domain"/>
    <property type="match status" value="1"/>
</dbReference>
<dbReference type="SUPFAM" id="SSF55785">
    <property type="entry name" value="PYP-like sensor domain (PAS domain)"/>
    <property type="match status" value="1"/>
</dbReference>
<dbReference type="GO" id="GO:0004016">
    <property type="term" value="F:adenylate cyclase activity"/>
    <property type="evidence" value="ECO:0007669"/>
    <property type="project" value="UniProtKB-ARBA"/>
</dbReference>
<dbReference type="Gene3D" id="3.30.70.1230">
    <property type="entry name" value="Nucleotide cyclase"/>
    <property type="match status" value="1"/>
</dbReference>
<dbReference type="Pfam" id="PF01590">
    <property type="entry name" value="GAF"/>
    <property type="match status" value="1"/>
</dbReference>
<organism evidence="3 4">
    <name type="scientific">Coleofasciculus chthonoplastes PCC 7420</name>
    <dbReference type="NCBI Taxonomy" id="118168"/>
    <lineage>
        <taxon>Bacteria</taxon>
        <taxon>Bacillati</taxon>
        <taxon>Cyanobacteriota</taxon>
        <taxon>Cyanophyceae</taxon>
        <taxon>Coleofasciculales</taxon>
        <taxon>Coleofasciculaceae</taxon>
        <taxon>Coleofasciculus</taxon>
    </lineage>
</organism>
<dbReference type="Proteomes" id="UP000003835">
    <property type="component" value="Unassembled WGS sequence"/>
</dbReference>
<dbReference type="GO" id="GO:0035556">
    <property type="term" value="P:intracellular signal transduction"/>
    <property type="evidence" value="ECO:0007669"/>
    <property type="project" value="InterPro"/>
</dbReference>
<dbReference type="eggNOG" id="COG5002">
    <property type="taxonomic scope" value="Bacteria"/>
</dbReference>
<dbReference type="CDD" id="cd00130">
    <property type="entry name" value="PAS"/>
    <property type="match status" value="1"/>
</dbReference>
<name>B4VTP5_9CYAN</name>
<dbReference type="AlphaFoldDB" id="B4VTP5"/>
<dbReference type="InterPro" id="IPR029787">
    <property type="entry name" value="Nucleotide_cyclase"/>
</dbReference>
<keyword evidence="4" id="KW-1185">Reference proteome</keyword>
<dbReference type="SMART" id="SM00044">
    <property type="entry name" value="CYCc"/>
    <property type="match status" value="1"/>
</dbReference>
<evidence type="ECO:0000259" key="2">
    <source>
        <dbReference type="PROSITE" id="PS50125"/>
    </source>
</evidence>
<dbReference type="InterPro" id="IPR035965">
    <property type="entry name" value="PAS-like_dom_sf"/>
</dbReference>
<reference evidence="3 4" key="1">
    <citation type="submission" date="2008-07" db="EMBL/GenBank/DDBJ databases">
        <authorList>
            <person name="Tandeau de Marsac N."/>
            <person name="Ferriera S."/>
            <person name="Johnson J."/>
            <person name="Kravitz S."/>
            <person name="Beeson K."/>
            <person name="Sutton G."/>
            <person name="Rogers Y.-H."/>
            <person name="Friedman R."/>
            <person name="Frazier M."/>
            <person name="Venter J.C."/>
        </authorList>
    </citation>
    <scope>NUCLEOTIDE SEQUENCE [LARGE SCALE GENOMIC DNA]</scope>
    <source>
        <strain evidence="3 4">PCC 7420</strain>
    </source>
</reference>
<dbReference type="InterPro" id="IPR029016">
    <property type="entry name" value="GAF-like_dom_sf"/>
</dbReference>
<evidence type="ECO:0000256" key="1">
    <source>
        <dbReference type="ARBA" id="ARBA00005381"/>
    </source>
</evidence>
<dbReference type="InterPro" id="IPR000014">
    <property type="entry name" value="PAS"/>
</dbReference>
<dbReference type="STRING" id="118168.MC7420_6180"/>
<dbReference type="InterPro" id="IPR050697">
    <property type="entry name" value="Adenylyl/Guanylyl_Cyclase_3/4"/>
</dbReference>
<dbReference type="SMART" id="SM00065">
    <property type="entry name" value="GAF"/>
    <property type="match status" value="2"/>
</dbReference>
<dbReference type="RefSeq" id="WP_006102033.1">
    <property type="nucleotide sequence ID" value="NZ_DS989852.1"/>
</dbReference>
<dbReference type="Pfam" id="PF00211">
    <property type="entry name" value="Guanylate_cyc"/>
    <property type="match status" value="1"/>
</dbReference>
<comment type="similarity">
    <text evidence="1">Belongs to the adenylyl cyclase class-3 family.</text>
</comment>
<evidence type="ECO:0000313" key="3">
    <source>
        <dbReference type="EMBL" id="EDX74702.1"/>
    </source>
</evidence>
<dbReference type="eggNOG" id="COG2203">
    <property type="taxonomic scope" value="Bacteria"/>
</dbReference>
<proteinExistence type="inferred from homology"/>
<dbReference type="EMBL" id="DS989852">
    <property type="protein sequence ID" value="EDX74702.1"/>
    <property type="molecule type" value="Genomic_DNA"/>
</dbReference>
<dbReference type="SUPFAM" id="SSF55073">
    <property type="entry name" value="Nucleotide cyclase"/>
    <property type="match status" value="1"/>
</dbReference>
<protein>
    <submittedName>
        <fullName evidence="3">GAF domain protein</fullName>
    </submittedName>
</protein>